<organism evidence="1 2">
    <name type="scientific">Zingiber officinale</name>
    <name type="common">Ginger</name>
    <name type="synonym">Amomum zingiber</name>
    <dbReference type="NCBI Taxonomy" id="94328"/>
    <lineage>
        <taxon>Eukaryota</taxon>
        <taxon>Viridiplantae</taxon>
        <taxon>Streptophyta</taxon>
        <taxon>Embryophyta</taxon>
        <taxon>Tracheophyta</taxon>
        <taxon>Spermatophyta</taxon>
        <taxon>Magnoliopsida</taxon>
        <taxon>Liliopsida</taxon>
        <taxon>Zingiberales</taxon>
        <taxon>Zingiberaceae</taxon>
        <taxon>Zingiber</taxon>
    </lineage>
</organism>
<sequence>MCVMSGSGAVISAPSTKPYPHMPFKCTDCAPLFHEGISNAQCWGLYSQSWTGVLSHNDGQSFGKGVLSKI</sequence>
<comment type="caution">
    <text evidence="1">The sequence shown here is derived from an EMBL/GenBank/DDBJ whole genome shotgun (WGS) entry which is preliminary data.</text>
</comment>
<dbReference type="EMBL" id="JACMSC010000009">
    <property type="protein sequence ID" value="KAG6508109.1"/>
    <property type="molecule type" value="Genomic_DNA"/>
</dbReference>
<proteinExistence type="predicted"/>
<reference evidence="1 2" key="1">
    <citation type="submission" date="2020-08" db="EMBL/GenBank/DDBJ databases">
        <title>Plant Genome Project.</title>
        <authorList>
            <person name="Zhang R.-G."/>
        </authorList>
    </citation>
    <scope>NUCLEOTIDE SEQUENCE [LARGE SCALE GENOMIC DNA]</scope>
    <source>
        <tissue evidence="1">Rhizome</tissue>
    </source>
</reference>
<name>A0A8J5GJE3_ZINOF</name>
<dbReference type="Proteomes" id="UP000734854">
    <property type="component" value="Unassembled WGS sequence"/>
</dbReference>
<evidence type="ECO:0000313" key="2">
    <source>
        <dbReference type="Proteomes" id="UP000734854"/>
    </source>
</evidence>
<gene>
    <name evidence="1" type="ORF">ZIOFF_033468</name>
</gene>
<keyword evidence="2" id="KW-1185">Reference proteome</keyword>
<evidence type="ECO:0000313" key="1">
    <source>
        <dbReference type="EMBL" id="KAG6508109.1"/>
    </source>
</evidence>
<protein>
    <submittedName>
        <fullName evidence="1">Uncharacterized protein</fullName>
    </submittedName>
</protein>
<dbReference type="AlphaFoldDB" id="A0A8J5GJE3"/>
<accession>A0A8J5GJE3</accession>